<keyword evidence="4" id="KW-0206">Cytoskeleton</keyword>
<dbReference type="PANTHER" id="PTHR47970">
    <property type="entry name" value="KINESIN-LIKE PROTEIN KIF11"/>
    <property type="match status" value="1"/>
</dbReference>
<dbReference type="Gramene" id="TVU02126">
    <property type="protein sequence ID" value="TVU02126"/>
    <property type="gene ID" value="EJB05_52393"/>
</dbReference>
<protein>
    <recommendedName>
        <fullName evidence="10">Kinesin motor domain-containing protein</fullName>
    </recommendedName>
</protein>
<dbReference type="InterPro" id="IPR047149">
    <property type="entry name" value="KIF11-like"/>
</dbReference>
<dbReference type="GO" id="GO:0051231">
    <property type="term" value="P:spindle elongation"/>
    <property type="evidence" value="ECO:0007669"/>
    <property type="project" value="TreeGrafter"/>
</dbReference>
<comment type="caution">
    <text evidence="8">The sequence shown here is derived from an EMBL/GenBank/DDBJ whole genome shotgun (WGS) entry which is preliminary data.</text>
</comment>
<evidence type="ECO:0000256" key="7">
    <source>
        <dbReference type="SAM" id="SignalP"/>
    </source>
</evidence>
<keyword evidence="3" id="KW-0505">Motor protein</keyword>
<evidence type="ECO:0000313" key="9">
    <source>
        <dbReference type="Proteomes" id="UP000324897"/>
    </source>
</evidence>
<evidence type="ECO:0008006" key="10">
    <source>
        <dbReference type="Google" id="ProtNLM"/>
    </source>
</evidence>
<feature type="coiled-coil region" evidence="5">
    <location>
        <begin position="392"/>
        <end position="426"/>
    </location>
</feature>
<gene>
    <name evidence="8" type="ORF">EJB05_52393</name>
</gene>
<evidence type="ECO:0000256" key="5">
    <source>
        <dbReference type="SAM" id="Coils"/>
    </source>
</evidence>
<keyword evidence="7" id="KW-0732">Signal</keyword>
<dbReference type="GO" id="GO:0090307">
    <property type="term" value="P:mitotic spindle assembly"/>
    <property type="evidence" value="ECO:0007669"/>
    <property type="project" value="TreeGrafter"/>
</dbReference>
<reference evidence="8 9" key="1">
    <citation type="journal article" date="2019" name="Sci. Rep.">
        <title>A high-quality genome of Eragrostis curvula grass provides insights into Poaceae evolution and supports new strategies to enhance forage quality.</title>
        <authorList>
            <person name="Carballo J."/>
            <person name="Santos B.A.C.M."/>
            <person name="Zappacosta D."/>
            <person name="Garbus I."/>
            <person name="Selva J.P."/>
            <person name="Gallo C.A."/>
            <person name="Diaz A."/>
            <person name="Albertini E."/>
            <person name="Caccamo M."/>
            <person name="Echenique V."/>
        </authorList>
    </citation>
    <scope>NUCLEOTIDE SEQUENCE [LARGE SCALE GENOMIC DNA]</scope>
    <source>
        <strain evidence="9">cv. Victoria</strain>
        <tissue evidence="8">Leaf</tissue>
    </source>
</reference>
<organism evidence="8 9">
    <name type="scientific">Eragrostis curvula</name>
    <name type="common">weeping love grass</name>
    <dbReference type="NCBI Taxonomy" id="38414"/>
    <lineage>
        <taxon>Eukaryota</taxon>
        <taxon>Viridiplantae</taxon>
        <taxon>Streptophyta</taxon>
        <taxon>Embryophyta</taxon>
        <taxon>Tracheophyta</taxon>
        <taxon>Spermatophyta</taxon>
        <taxon>Magnoliopsida</taxon>
        <taxon>Liliopsida</taxon>
        <taxon>Poales</taxon>
        <taxon>Poaceae</taxon>
        <taxon>PACMAD clade</taxon>
        <taxon>Chloridoideae</taxon>
        <taxon>Eragrostideae</taxon>
        <taxon>Eragrostidinae</taxon>
        <taxon>Eragrostis</taxon>
    </lineage>
</organism>
<evidence type="ECO:0000256" key="4">
    <source>
        <dbReference type="ARBA" id="ARBA00023212"/>
    </source>
</evidence>
<evidence type="ECO:0000256" key="6">
    <source>
        <dbReference type="SAM" id="MobiDB-lite"/>
    </source>
</evidence>
<sequence>MAFLIGIPLIFFFAIGHCRTAACMVHSLLSSGELYQVATVDPFLQCFGCSWLLQLGIPSVLFRSAIKRDPKLNSKIRLNSKIPNVTHKALIHLRLLSLGGGAGFTQLVDAQPSSPRPHLTDPDRRLPLASAASSAASAASDASASPAAASSVSLRGVVGSGYVQESATVLLAGVQAAWRSRLECARGSGGFSSPAHPAGRHPQLRRRRRPFSTHIAGAAPPGLNLRPPAPILNDPSPGPFLNRPIADSAQFGQPVLLCFQSSPTQANSVRQTLLVSDAGSGSRNAFKSLIAGRAREAGEINKSLLRLGLVINALVEHSGHVNQRMMESAVIKDLYYEIDGLKQEVFAAREKNGIYIPRERHLQEEAEKKQLVELKELYDAEQCLSAELGDKLGKTQKDLEDTKSALHDLEEKYNEAKSTIKEKESVIFNLLKSGSLGFLNCACNLRAESIEELRTPNYDELLKSFRESWNRGGAGSRQMET</sequence>
<evidence type="ECO:0000256" key="2">
    <source>
        <dbReference type="ARBA" id="ARBA00022490"/>
    </source>
</evidence>
<dbReference type="Proteomes" id="UP000324897">
    <property type="component" value="Unassembled WGS sequence"/>
</dbReference>
<evidence type="ECO:0000313" key="8">
    <source>
        <dbReference type="EMBL" id="TVU02126.1"/>
    </source>
</evidence>
<proteinExistence type="predicted"/>
<dbReference type="InterPro" id="IPR036961">
    <property type="entry name" value="Kinesin_motor_dom_sf"/>
</dbReference>
<dbReference type="OrthoDB" id="3176171at2759"/>
<feature type="signal peptide" evidence="7">
    <location>
        <begin position="1"/>
        <end position="20"/>
    </location>
</feature>
<keyword evidence="9" id="KW-1185">Reference proteome</keyword>
<dbReference type="EMBL" id="RWGY01000360">
    <property type="protein sequence ID" value="TVU02126.1"/>
    <property type="molecule type" value="Genomic_DNA"/>
</dbReference>
<dbReference type="GO" id="GO:0005876">
    <property type="term" value="C:spindle microtubule"/>
    <property type="evidence" value="ECO:0007669"/>
    <property type="project" value="TreeGrafter"/>
</dbReference>
<accession>A0A5J9ST24</accession>
<name>A0A5J9ST24_9POAL</name>
<dbReference type="AlphaFoldDB" id="A0A5J9ST24"/>
<evidence type="ECO:0000256" key="3">
    <source>
        <dbReference type="ARBA" id="ARBA00023175"/>
    </source>
</evidence>
<keyword evidence="2" id="KW-0963">Cytoplasm</keyword>
<dbReference type="GO" id="GO:0008574">
    <property type="term" value="F:plus-end-directed microtubule motor activity"/>
    <property type="evidence" value="ECO:0007669"/>
    <property type="project" value="TreeGrafter"/>
</dbReference>
<evidence type="ECO:0000256" key="1">
    <source>
        <dbReference type="ARBA" id="ARBA00004245"/>
    </source>
</evidence>
<comment type="subcellular location">
    <subcellularLocation>
        <location evidence="1">Cytoplasm</location>
        <location evidence="1">Cytoskeleton</location>
    </subcellularLocation>
</comment>
<feature type="region of interest" description="Disordered" evidence="6">
    <location>
        <begin position="186"/>
        <end position="206"/>
    </location>
</feature>
<dbReference type="PANTHER" id="PTHR47970:SF9">
    <property type="entry name" value="KINESIN-LIKE PROTEIN KIN-5D"/>
    <property type="match status" value="1"/>
</dbReference>
<dbReference type="GO" id="GO:0072686">
    <property type="term" value="C:mitotic spindle"/>
    <property type="evidence" value="ECO:0007669"/>
    <property type="project" value="TreeGrafter"/>
</dbReference>
<dbReference type="Gene3D" id="3.40.850.10">
    <property type="entry name" value="Kinesin motor domain"/>
    <property type="match status" value="1"/>
</dbReference>
<feature type="chain" id="PRO_5023925488" description="Kinesin motor domain-containing protein" evidence="7">
    <location>
        <begin position="21"/>
        <end position="481"/>
    </location>
</feature>
<keyword evidence="5" id="KW-0175">Coiled coil</keyword>